<evidence type="ECO:0000259" key="8">
    <source>
        <dbReference type="PROSITE" id="PS50928"/>
    </source>
</evidence>
<comment type="caution">
    <text evidence="9">The sequence shown here is derived from an EMBL/GenBank/DDBJ whole genome shotgun (WGS) entry which is preliminary data.</text>
</comment>
<dbReference type="GO" id="GO:0005886">
    <property type="term" value="C:plasma membrane"/>
    <property type="evidence" value="ECO:0007669"/>
    <property type="project" value="UniProtKB-SubCell"/>
</dbReference>
<comment type="subcellular location">
    <subcellularLocation>
        <location evidence="1 7">Cell membrane</location>
        <topology evidence="1 7">Multi-pass membrane protein</topology>
    </subcellularLocation>
</comment>
<feature type="transmembrane region" description="Helical" evidence="7">
    <location>
        <begin position="85"/>
        <end position="108"/>
    </location>
</feature>
<keyword evidence="5 7" id="KW-1133">Transmembrane helix</keyword>
<dbReference type="PROSITE" id="PS50928">
    <property type="entry name" value="ABC_TM1"/>
    <property type="match status" value="1"/>
</dbReference>
<dbReference type="EMBL" id="JAAIII010000005">
    <property type="protein sequence ID" value="NMM94607.1"/>
    <property type="molecule type" value="Genomic_DNA"/>
</dbReference>
<organism evidence="9 10">
    <name type="scientific">Bifidobacterium oedipodis</name>
    <dbReference type="NCBI Taxonomy" id="2675322"/>
    <lineage>
        <taxon>Bacteria</taxon>
        <taxon>Bacillati</taxon>
        <taxon>Actinomycetota</taxon>
        <taxon>Actinomycetes</taxon>
        <taxon>Bifidobacteriales</taxon>
        <taxon>Bifidobacteriaceae</taxon>
        <taxon>Bifidobacterium</taxon>
    </lineage>
</organism>
<evidence type="ECO:0000256" key="5">
    <source>
        <dbReference type="ARBA" id="ARBA00022989"/>
    </source>
</evidence>
<name>A0A7Y0HTZ4_9BIFI</name>
<dbReference type="InterPro" id="IPR051393">
    <property type="entry name" value="ABC_transporter_permease"/>
</dbReference>
<gene>
    <name evidence="9" type="ORF">G1C95_1794</name>
</gene>
<dbReference type="InterPro" id="IPR000515">
    <property type="entry name" value="MetI-like"/>
</dbReference>
<evidence type="ECO:0000256" key="7">
    <source>
        <dbReference type="RuleBase" id="RU363032"/>
    </source>
</evidence>
<accession>A0A7Y0HTZ4</accession>
<dbReference type="PANTHER" id="PTHR30193:SF41">
    <property type="entry name" value="DIACETYLCHITOBIOSE UPTAKE SYSTEM PERMEASE PROTEIN NGCF"/>
    <property type="match status" value="1"/>
</dbReference>
<dbReference type="Pfam" id="PF00528">
    <property type="entry name" value="BPD_transp_1"/>
    <property type="match status" value="1"/>
</dbReference>
<feature type="transmembrane region" description="Helical" evidence="7">
    <location>
        <begin position="120"/>
        <end position="137"/>
    </location>
</feature>
<dbReference type="PANTHER" id="PTHR30193">
    <property type="entry name" value="ABC TRANSPORTER PERMEASE PROTEIN"/>
    <property type="match status" value="1"/>
</dbReference>
<dbReference type="SUPFAM" id="SSF161098">
    <property type="entry name" value="MetI-like"/>
    <property type="match status" value="1"/>
</dbReference>
<feature type="transmembrane region" description="Helical" evidence="7">
    <location>
        <begin position="280"/>
        <end position="303"/>
    </location>
</feature>
<evidence type="ECO:0000256" key="4">
    <source>
        <dbReference type="ARBA" id="ARBA00022692"/>
    </source>
</evidence>
<dbReference type="CDD" id="cd06261">
    <property type="entry name" value="TM_PBP2"/>
    <property type="match status" value="1"/>
</dbReference>
<feature type="transmembrane region" description="Helical" evidence="7">
    <location>
        <begin position="169"/>
        <end position="194"/>
    </location>
</feature>
<feature type="transmembrane region" description="Helical" evidence="7">
    <location>
        <begin position="215"/>
        <end position="236"/>
    </location>
</feature>
<dbReference type="InterPro" id="IPR035906">
    <property type="entry name" value="MetI-like_sf"/>
</dbReference>
<evidence type="ECO:0000256" key="1">
    <source>
        <dbReference type="ARBA" id="ARBA00004651"/>
    </source>
</evidence>
<evidence type="ECO:0000256" key="3">
    <source>
        <dbReference type="ARBA" id="ARBA00022475"/>
    </source>
</evidence>
<dbReference type="RefSeq" id="WP_169172627.1">
    <property type="nucleotide sequence ID" value="NZ_JAAIII010000005.1"/>
</dbReference>
<comment type="similarity">
    <text evidence="7">Belongs to the binding-protein-dependent transport system permease family.</text>
</comment>
<reference evidence="9 10" key="1">
    <citation type="submission" date="2020-02" db="EMBL/GenBank/DDBJ databases">
        <title>Characterization of phylogenetic diversity of novel bifidobacterial species isolated in Czech ZOOs.</title>
        <authorList>
            <person name="Lugli G.A."/>
            <person name="Vera N.B."/>
            <person name="Ventura M."/>
        </authorList>
    </citation>
    <scope>NUCLEOTIDE SEQUENCE [LARGE SCALE GENOMIC DNA]</scope>
    <source>
        <strain evidence="9 10">DSM 109957</strain>
    </source>
</reference>
<keyword evidence="6 7" id="KW-0472">Membrane</keyword>
<evidence type="ECO:0000256" key="6">
    <source>
        <dbReference type="ARBA" id="ARBA00023136"/>
    </source>
</evidence>
<keyword evidence="3" id="KW-1003">Cell membrane</keyword>
<keyword evidence="2 7" id="KW-0813">Transport</keyword>
<dbReference type="GO" id="GO:0055085">
    <property type="term" value="P:transmembrane transport"/>
    <property type="evidence" value="ECO:0007669"/>
    <property type="project" value="InterPro"/>
</dbReference>
<evidence type="ECO:0000313" key="10">
    <source>
        <dbReference type="Proteomes" id="UP000532194"/>
    </source>
</evidence>
<dbReference type="Proteomes" id="UP000532194">
    <property type="component" value="Unassembled WGS sequence"/>
</dbReference>
<evidence type="ECO:0000256" key="2">
    <source>
        <dbReference type="ARBA" id="ARBA00022448"/>
    </source>
</evidence>
<sequence>MSASASHAQTVVKPRWRIKPEDRATFFFLLPIMVVFVVLTLVPLLSSIYYSLTDYNGFNPEYSIVGLKNYATIFTEAELLHSLGFTLLFAISTTILITVLALPLAVTLNKAFYGRSVARSLFFFLGVPAQAIIGLIWRQIFSPMKSGIINQVLDLFTIPPIPWTSDDHWAQFCVIFVGVWMGTGWHATLYLAYMQAIPADLYEQSLIDGANSRQQFFHITLPQLVPCVVVSTFLIMTGNLKIYDLPYTLTAGGPRNATMTITQAILLRGTGQSQYGVGSALAVVFTIVCLLLVTVQQLVAGAVQRRFE</sequence>
<dbReference type="Gene3D" id="1.10.3720.10">
    <property type="entry name" value="MetI-like"/>
    <property type="match status" value="1"/>
</dbReference>
<protein>
    <submittedName>
        <fullName evidence="9">ABC transporter permease</fullName>
    </submittedName>
</protein>
<evidence type="ECO:0000313" key="9">
    <source>
        <dbReference type="EMBL" id="NMM94607.1"/>
    </source>
</evidence>
<keyword evidence="10" id="KW-1185">Reference proteome</keyword>
<dbReference type="AlphaFoldDB" id="A0A7Y0HTZ4"/>
<feature type="domain" description="ABC transmembrane type-1" evidence="8">
    <location>
        <begin position="83"/>
        <end position="296"/>
    </location>
</feature>
<keyword evidence="4 7" id="KW-0812">Transmembrane</keyword>
<proteinExistence type="inferred from homology"/>
<feature type="transmembrane region" description="Helical" evidence="7">
    <location>
        <begin position="25"/>
        <end position="50"/>
    </location>
</feature>